<dbReference type="AlphaFoldDB" id="B8CA73"/>
<dbReference type="InParanoid" id="B8CA73"/>
<evidence type="ECO:0000256" key="1">
    <source>
        <dbReference type="SAM" id="MobiDB-lite"/>
    </source>
</evidence>
<dbReference type="HOGENOM" id="CLU_728626_0_0_1"/>
<dbReference type="KEGG" id="tps:THAPSDRAFT_9037"/>
<reference evidence="3 4" key="2">
    <citation type="journal article" date="2008" name="Nature">
        <title>The Phaeodactylum genome reveals the evolutionary history of diatom genomes.</title>
        <authorList>
            <person name="Bowler C."/>
            <person name="Allen A.E."/>
            <person name="Badger J.H."/>
            <person name="Grimwood J."/>
            <person name="Jabbari K."/>
            <person name="Kuo A."/>
            <person name="Maheswari U."/>
            <person name="Martens C."/>
            <person name="Maumus F."/>
            <person name="Otillar R.P."/>
            <person name="Rayko E."/>
            <person name="Salamov A."/>
            <person name="Vandepoele K."/>
            <person name="Beszteri B."/>
            <person name="Gruber A."/>
            <person name="Heijde M."/>
            <person name="Katinka M."/>
            <person name="Mock T."/>
            <person name="Valentin K."/>
            <person name="Verret F."/>
            <person name="Berges J.A."/>
            <person name="Brownlee C."/>
            <person name="Cadoret J.P."/>
            <person name="Chiovitti A."/>
            <person name="Choi C.J."/>
            <person name="Coesel S."/>
            <person name="De Martino A."/>
            <person name="Detter J.C."/>
            <person name="Durkin C."/>
            <person name="Falciatore A."/>
            <person name="Fournet J."/>
            <person name="Haruta M."/>
            <person name="Huysman M.J."/>
            <person name="Jenkins B.D."/>
            <person name="Jiroutova K."/>
            <person name="Jorgensen R.E."/>
            <person name="Joubert Y."/>
            <person name="Kaplan A."/>
            <person name="Kroger N."/>
            <person name="Kroth P.G."/>
            <person name="La Roche J."/>
            <person name="Lindquist E."/>
            <person name="Lommer M."/>
            <person name="Martin-Jezequel V."/>
            <person name="Lopez P.J."/>
            <person name="Lucas S."/>
            <person name="Mangogna M."/>
            <person name="McGinnis K."/>
            <person name="Medlin L.K."/>
            <person name="Montsant A."/>
            <person name="Oudot-Le Secq M.P."/>
            <person name="Napoli C."/>
            <person name="Obornik M."/>
            <person name="Parker M.S."/>
            <person name="Petit J.L."/>
            <person name="Porcel B.M."/>
            <person name="Poulsen N."/>
            <person name="Robison M."/>
            <person name="Rychlewski L."/>
            <person name="Rynearson T.A."/>
            <person name="Schmutz J."/>
            <person name="Shapiro H."/>
            <person name="Siaut M."/>
            <person name="Stanley M."/>
            <person name="Sussman M.R."/>
            <person name="Taylor A.R."/>
            <person name="Vardi A."/>
            <person name="von Dassow P."/>
            <person name="Vyverman W."/>
            <person name="Willis A."/>
            <person name="Wyrwicz L.S."/>
            <person name="Rokhsar D.S."/>
            <person name="Weissenbach J."/>
            <person name="Armbrust E.V."/>
            <person name="Green B.R."/>
            <person name="Van de Peer Y."/>
            <person name="Grigoriev I.V."/>
        </authorList>
    </citation>
    <scope>NUCLEOTIDE SEQUENCE [LARGE SCALE GENOMIC DNA]</scope>
    <source>
        <strain evidence="3 4">CCMP1335</strain>
    </source>
</reference>
<evidence type="ECO:0000313" key="4">
    <source>
        <dbReference type="Proteomes" id="UP000001449"/>
    </source>
</evidence>
<dbReference type="PANTHER" id="PTHR35509">
    <property type="entry name" value="DOMAIN PROTEIN, PUTATIVE (DUF1995)-RELATED"/>
    <property type="match status" value="1"/>
</dbReference>
<proteinExistence type="predicted"/>
<dbReference type="GeneID" id="7445802"/>
<gene>
    <name evidence="3" type="ORF">THAPSDRAFT_9037</name>
</gene>
<protein>
    <recommendedName>
        <fullName evidence="2">DUF1995 domain-containing protein</fullName>
    </recommendedName>
</protein>
<dbReference type="Proteomes" id="UP000001449">
    <property type="component" value="Chromosome 12"/>
</dbReference>
<evidence type="ECO:0000259" key="2">
    <source>
        <dbReference type="Pfam" id="PF09353"/>
    </source>
</evidence>
<name>B8CA73_THAPS</name>
<keyword evidence="4" id="KW-1185">Reference proteome</keyword>
<dbReference type="Pfam" id="PF09353">
    <property type="entry name" value="DUF1995"/>
    <property type="match status" value="1"/>
</dbReference>
<dbReference type="RefSeq" id="XP_002292995.1">
    <property type="nucleotide sequence ID" value="XM_002292959.1"/>
</dbReference>
<accession>B8CA73</accession>
<dbReference type="PANTHER" id="PTHR35509:SF1">
    <property type="entry name" value="DOMAIN PROTEIN, PUTATIVE (DUF1995)-RELATED"/>
    <property type="match status" value="1"/>
</dbReference>
<organism evidence="3 4">
    <name type="scientific">Thalassiosira pseudonana</name>
    <name type="common">Marine diatom</name>
    <name type="synonym">Cyclotella nana</name>
    <dbReference type="NCBI Taxonomy" id="35128"/>
    <lineage>
        <taxon>Eukaryota</taxon>
        <taxon>Sar</taxon>
        <taxon>Stramenopiles</taxon>
        <taxon>Ochrophyta</taxon>
        <taxon>Bacillariophyta</taxon>
        <taxon>Coscinodiscophyceae</taxon>
        <taxon>Thalassiosirophycidae</taxon>
        <taxon>Thalassiosirales</taxon>
        <taxon>Thalassiosiraceae</taxon>
        <taxon>Thalassiosira</taxon>
    </lineage>
</organism>
<dbReference type="EMBL" id="CM000647">
    <property type="protein sequence ID" value="EED89456.1"/>
    <property type="molecule type" value="Genomic_DNA"/>
</dbReference>
<dbReference type="eggNOG" id="ENOG502S3S4">
    <property type="taxonomic scope" value="Eukaryota"/>
</dbReference>
<sequence>MTMRQRTPPTPLQTTAWLLILSATAMLLSNTFTDAFLAPKPFSPSQRATTSLHIGNVFGGGDSNEPQLPKDVKDAISKCRGAVQKGLENRISRMDVEMPVGANFGVEGKKSKNNKRGNLSSLTGDESEDADVALTLEKLETSNRELARLFVEMFQPLGGEAIAAVFNDEYLADQARQLWSNDLSAECKIVAIDRKGKKSRGGLLKTGNKSMQKKKKAMGFASKIAAEMEDESNSGPFSLPKGTEVAVFVAPGPKELIAIERICNQVGMGTCIILLNARLSLVEKYSSEEAEKLFTQDFETIWSLGAAPQEDAPGCLMHRAYPGDWVLARKPKVGAPKTIASKKGERFSGEECREAFASIEISDLEKGTEKLAENMASWFK</sequence>
<feature type="domain" description="DUF1995" evidence="2">
    <location>
        <begin position="69"/>
        <end position="353"/>
    </location>
</feature>
<dbReference type="OMA" id="TAICNIV"/>
<dbReference type="InterPro" id="IPR018962">
    <property type="entry name" value="DUF1995"/>
</dbReference>
<evidence type="ECO:0000313" key="3">
    <source>
        <dbReference type="EMBL" id="EED89456.1"/>
    </source>
</evidence>
<reference evidence="3 4" key="1">
    <citation type="journal article" date="2004" name="Science">
        <title>The genome of the diatom Thalassiosira pseudonana: ecology, evolution, and metabolism.</title>
        <authorList>
            <person name="Armbrust E.V."/>
            <person name="Berges J.A."/>
            <person name="Bowler C."/>
            <person name="Green B.R."/>
            <person name="Martinez D."/>
            <person name="Putnam N.H."/>
            <person name="Zhou S."/>
            <person name="Allen A.E."/>
            <person name="Apt K.E."/>
            <person name="Bechner M."/>
            <person name="Brzezinski M.A."/>
            <person name="Chaal B.K."/>
            <person name="Chiovitti A."/>
            <person name="Davis A.K."/>
            <person name="Demarest M.S."/>
            <person name="Detter J.C."/>
            <person name="Glavina T."/>
            <person name="Goodstein D."/>
            <person name="Hadi M.Z."/>
            <person name="Hellsten U."/>
            <person name="Hildebrand M."/>
            <person name="Jenkins B.D."/>
            <person name="Jurka J."/>
            <person name="Kapitonov V.V."/>
            <person name="Kroger N."/>
            <person name="Lau W.W."/>
            <person name="Lane T.W."/>
            <person name="Larimer F.W."/>
            <person name="Lippmeier J.C."/>
            <person name="Lucas S."/>
            <person name="Medina M."/>
            <person name="Montsant A."/>
            <person name="Obornik M."/>
            <person name="Parker M.S."/>
            <person name="Palenik B."/>
            <person name="Pazour G.J."/>
            <person name="Richardson P.M."/>
            <person name="Rynearson T.A."/>
            <person name="Saito M.A."/>
            <person name="Schwartz D.C."/>
            <person name="Thamatrakoln K."/>
            <person name="Valentin K."/>
            <person name="Vardi A."/>
            <person name="Wilkerson F.P."/>
            <person name="Rokhsar D.S."/>
        </authorList>
    </citation>
    <scope>NUCLEOTIDE SEQUENCE [LARGE SCALE GENOMIC DNA]</scope>
    <source>
        <strain evidence="3 4">CCMP1335</strain>
    </source>
</reference>
<dbReference type="PaxDb" id="35128-Thaps9037"/>
<feature type="region of interest" description="Disordered" evidence="1">
    <location>
        <begin position="105"/>
        <end position="125"/>
    </location>
</feature>
<dbReference type="InterPro" id="IPR053021">
    <property type="entry name" value="Chloroplast_ADK"/>
</dbReference>